<evidence type="ECO:0000259" key="2">
    <source>
        <dbReference type="Pfam" id="PF01575"/>
    </source>
</evidence>
<dbReference type="Pfam" id="PF01575">
    <property type="entry name" value="MaoC_dehydratas"/>
    <property type="match status" value="1"/>
</dbReference>
<dbReference type="AlphaFoldDB" id="A0A918GEX1"/>
<evidence type="ECO:0000313" key="3">
    <source>
        <dbReference type="EMBL" id="GGS31830.1"/>
    </source>
</evidence>
<comment type="caution">
    <text evidence="3">The sequence shown here is derived from an EMBL/GenBank/DDBJ whole genome shotgun (WGS) entry which is preliminary data.</text>
</comment>
<dbReference type="PANTHER" id="PTHR42993:SF1">
    <property type="entry name" value="MAOC-LIKE DEHYDRATASE DOMAIN-CONTAINING PROTEIN"/>
    <property type="match status" value="1"/>
</dbReference>
<organism evidence="3 4">
    <name type="scientific">Actinokineospora fastidiosa</name>
    <dbReference type="NCBI Taxonomy" id="1816"/>
    <lineage>
        <taxon>Bacteria</taxon>
        <taxon>Bacillati</taxon>
        <taxon>Actinomycetota</taxon>
        <taxon>Actinomycetes</taxon>
        <taxon>Pseudonocardiales</taxon>
        <taxon>Pseudonocardiaceae</taxon>
        <taxon>Actinokineospora</taxon>
    </lineage>
</organism>
<dbReference type="CDD" id="cd03450">
    <property type="entry name" value="NodN"/>
    <property type="match status" value="1"/>
</dbReference>
<sequence length="150" mass="16423">MRTFHGLDDLKAAVGEHLGHGEWLEITQERVREFADATGDHQWIHLDVERAARGPFGGTIAHGYLTLSLVPLLGRGIYRFEGFQAGVNYGLNKVRFPTAVKVGARVRMGSELLEVTEAKFGVQAVFRQTIEIQGEAKPGCVADAVVLLVP</sequence>
<comment type="similarity">
    <text evidence="1">Belongs to the enoyl-CoA hydratase/isomerase family.</text>
</comment>
<evidence type="ECO:0000313" key="4">
    <source>
        <dbReference type="Proteomes" id="UP000660680"/>
    </source>
</evidence>
<evidence type="ECO:0000256" key="1">
    <source>
        <dbReference type="ARBA" id="ARBA00005254"/>
    </source>
</evidence>
<gene>
    <name evidence="3" type="ORF">GCM10010171_27180</name>
</gene>
<name>A0A918GEX1_9PSEU</name>
<dbReference type="InterPro" id="IPR039375">
    <property type="entry name" value="NodN-like"/>
</dbReference>
<dbReference type="SUPFAM" id="SSF54637">
    <property type="entry name" value="Thioesterase/thiol ester dehydrase-isomerase"/>
    <property type="match status" value="1"/>
</dbReference>
<dbReference type="RefSeq" id="WP_189210763.1">
    <property type="nucleotide sequence ID" value="NZ_BMRB01000002.1"/>
</dbReference>
<dbReference type="Proteomes" id="UP000660680">
    <property type="component" value="Unassembled WGS sequence"/>
</dbReference>
<dbReference type="EMBL" id="BMRB01000002">
    <property type="protein sequence ID" value="GGS31830.1"/>
    <property type="molecule type" value="Genomic_DNA"/>
</dbReference>
<reference evidence="3" key="2">
    <citation type="submission" date="2020-09" db="EMBL/GenBank/DDBJ databases">
        <authorList>
            <person name="Sun Q."/>
            <person name="Ohkuma M."/>
        </authorList>
    </citation>
    <scope>NUCLEOTIDE SEQUENCE</scope>
    <source>
        <strain evidence="3">JCM 3276</strain>
    </source>
</reference>
<keyword evidence="4" id="KW-1185">Reference proteome</keyword>
<dbReference type="InterPro" id="IPR002539">
    <property type="entry name" value="MaoC-like_dom"/>
</dbReference>
<dbReference type="InterPro" id="IPR029069">
    <property type="entry name" value="HotDog_dom_sf"/>
</dbReference>
<accession>A0A918GEX1</accession>
<dbReference type="PANTHER" id="PTHR42993">
    <property type="entry name" value="MAOC-LIKE DEHYDRATASE DOMAIN-CONTAINING PROTEIN"/>
    <property type="match status" value="1"/>
</dbReference>
<protein>
    <submittedName>
        <fullName evidence="3">MaoC family dehydratase</fullName>
    </submittedName>
</protein>
<proteinExistence type="inferred from homology"/>
<dbReference type="Gene3D" id="3.10.129.10">
    <property type="entry name" value="Hotdog Thioesterase"/>
    <property type="match status" value="1"/>
</dbReference>
<feature type="domain" description="MaoC-like" evidence="2">
    <location>
        <begin position="12"/>
        <end position="119"/>
    </location>
</feature>
<reference evidence="3" key="1">
    <citation type="journal article" date="2014" name="Int. J. Syst. Evol. Microbiol.">
        <title>Complete genome sequence of Corynebacterium casei LMG S-19264T (=DSM 44701T), isolated from a smear-ripened cheese.</title>
        <authorList>
            <consortium name="US DOE Joint Genome Institute (JGI-PGF)"/>
            <person name="Walter F."/>
            <person name="Albersmeier A."/>
            <person name="Kalinowski J."/>
            <person name="Ruckert C."/>
        </authorList>
    </citation>
    <scope>NUCLEOTIDE SEQUENCE</scope>
    <source>
        <strain evidence="3">JCM 3276</strain>
    </source>
</reference>